<dbReference type="RefSeq" id="WP_067875103.1">
    <property type="nucleotide sequence ID" value="NZ_JAAXOP010000016.1"/>
</dbReference>
<reference evidence="2 3" key="1">
    <citation type="submission" date="2020-04" db="EMBL/GenBank/DDBJ databases">
        <title>MicrobeNet Type strains.</title>
        <authorList>
            <person name="Nicholson A.C."/>
        </authorList>
    </citation>
    <scope>NUCLEOTIDE SEQUENCE [LARGE SCALE GENOMIC DNA]</scope>
    <source>
        <strain evidence="2 3">JCM 12354</strain>
    </source>
</reference>
<protein>
    <submittedName>
        <fullName evidence="2">Uncharacterized protein</fullName>
    </submittedName>
</protein>
<evidence type="ECO:0000313" key="3">
    <source>
        <dbReference type="Proteomes" id="UP000565711"/>
    </source>
</evidence>
<evidence type="ECO:0000313" key="2">
    <source>
        <dbReference type="EMBL" id="NKY53257.1"/>
    </source>
</evidence>
<comment type="caution">
    <text evidence="2">The sequence shown here is derived from an EMBL/GenBank/DDBJ whole genome shotgun (WGS) entry which is preliminary data.</text>
</comment>
<evidence type="ECO:0000256" key="1">
    <source>
        <dbReference type="SAM" id="Phobius"/>
    </source>
</evidence>
<keyword evidence="1" id="KW-1133">Transmembrane helix</keyword>
<sequence length="73" mass="7483">MRHTITLVLGMILLVLGVQSAIRLLADHQNGGLLGGLPGGFPVLLTCYVVMGAAGAALAGWGSRGAKRTERGK</sequence>
<keyword evidence="1" id="KW-0472">Membrane</keyword>
<gene>
    <name evidence="2" type="ORF">HGA08_23960</name>
</gene>
<keyword evidence="3" id="KW-1185">Reference proteome</keyword>
<organism evidence="2 3">
    <name type="scientific">Nocardia vermiculata</name>
    <dbReference type="NCBI Taxonomy" id="257274"/>
    <lineage>
        <taxon>Bacteria</taxon>
        <taxon>Bacillati</taxon>
        <taxon>Actinomycetota</taxon>
        <taxon>Actinomycetes</taxon>
        <taxon>Mycobacteriales</taxon>
        <taxon>Nocardiaceae</taxon>
        <taxon>Nocardia</taxon>
    </lineage>
</organism>
<feature type="transmembrane region" description="Helical" evidence="1">
    <location>
        <begin position="39"/>
        <end position="61"/>
    </location>
</feature>
<proteinExistence type="predicted"/>
<accession>A0A846Y351</accession>
<keyword evidence="1" id="KW-0812">Transmembrane</keyword>
<name>A0A846Y351_9NOCA</name>
<dbReference type="AlphaFoldDB" id="A0A846Y351"/>
<dbReference type="Proteomes" id="UP000565711">
    <property type="component" value="Unassembled WGS sequence"/>
</dbReference>
<dbReference type="EMBL" id="JAAXOP010000016">
    <property type="protein sequence ID" value="NKY53257.1"/>
    <property type="molecule type" value="Genomic_DNA"/>
</dbReference>